<dbReference type="SUPFAM" id="SSF53067">
    <property type="entry name" value="Actin-like ATPase domain"/>
    <property type="match status" value="2"/>
</dbReference>
<reference evidence="3" key="1">
    <citation type="journal article" date="2019" name="Int. J. Syst. Evol. Microbiol.">
        <title>The Global Catalogue of Microorganisms (GCM) 10K type strain sequencing project: providing services to taxonomists for standard genome sequencing and annotation.</title>
        <authorList>
            <consortium name="The Broad Institute Genomics Platform"/>
            <consortium name="The Broad Institute Genome Sequencing Center for Infectious Disease"/>
            <person name="Wu L."/>
            <person name="Ma J."/>
        </authorList>
    </citation>
    <scope>NUCLEOTIDE SEQUENCE [LARGE SCALE GENOMIC DNA]</scope>
    <source>
        <strain evidence="3">JCM 9731</strain>
    </source>
</reference>
<keyword evidence="3" id="KW-1185">Reference proteome</keyword>
<comment type="caution">
    <text evidence="2">The sequence shown here is derived from an EMBL/GenBank/DDBJ whole genome shotgun (WGS) entry which is preliminary data.</text>
</comment>
<dbReference type="InterPro" id="IPR002731">
    <property type="entry name" value="ATPase_BadF"/>
</dbReference>
<accession>A0ABP3FSC1</accession>
<dbReference type="RefSeq" id="WP_343797424.1">
    <property type="nucleotide sequence ID" value="NZ_BAAADJ010000014.1"/>
</dbReference>
<name>A0ABP3FSC1_9BACI</name>
<feature type="domain" description="ATPase BadF/BadG/BcrA/BcrD type" evidence="1">
    <location>
        <begin position="5"/>
        <end position="290"/>
    </location>
</feature>
<dbReference type="Pfam" id="PF01869">
    <property type="entry name" value="BcrAD_BadFG"/>
    <property type="match status" value="1"/>
</dbReference>
<sequence length="304" mass="32272">MKYVIGIDGGGTKTKATSFSSPEGEPLFSVQKGRANFTVQYEDSLKQVVECVEACIESAGGVLPEKILVGAAGAHSPEICMAVEADLRKVWACEIVVTSDAQLAHTALLEGSDGLLVISGTGSIVLGRHNGIEWKTGGWGYLLGDEGSGYWIGIQALQHVMRVLERNGGANVNGKAGFDDRLTSVVLKHIGGDSMSDVKNYVYTGTKEDISSLSRLVGDTAEAGCEMSSLILRGAGVELARLVVDRAVLGHEEMLASMKVAVSGSILMKNEIVFEAFRNIVSQNFPDCEIVRSAGDVCRGVLYI</sequence>
<dbReference type="CDD" id="cd24007">
    <property type="entry name" value="ASKHA_NBD_eukNAGK-like"/>
    <property type="match status" value="1"/>
</dbReference>
<dbReference type="PANTHER" id="PTHR43190:SF3">
    <property type="entry name" value="N-ACETYL-D-GLUCOSAMINE KINASE"/>
    <property type="match status" value="1"/>
</dbReference>
<dbReference type="InterPro" id="IPR052519">
    <property type="entry name" value="Euk-type_GlcNAc_Kinase"/>
</dbReference>
<dbReference type="Gene3D" id="3.30.420.40">
    <property type="match status" value="2"/>
</dbReference>
<evidence type="ECO:0000313" key="3">
    <source>
        <dbReference type="Proteomes" id="UP001500782"/>
    </source>
</evidence>
<evidence type="ECO:0000259" key="1">
    <source>
        <dbReference type="Pfam" id="PF01869"/>
    </source>
</evidence>
<dbReference type="EMBL" id="BAAADJ010000014">
    <property type="protein sequence ID" value="GAA0323741.1"/>
    <property type="molecule type" value="Genomic_DNA"/>
</dbReference>
<proteinExistence type="predicted"/>
<dbReference type="PANTHER" id="PTHR43190">
    <property type="entry name" value="N-ACETYL-D-GLUCOSAMINE KINASE"/>
    <property type="match status" value="1"/>
</dbReference>
<evidence type="ECO:0000313" key="2">
    <source>
        <dbReference type="EMBL" id="GAA0323741.1"/>
    </source>
</evidence>
<dbReference type="InterPro" id="IPR043129">
    <property type="entry name" value="ATPase_NBD"/>
</dbReference>
<gene>
    <name evidence="2" type="ORF">GCM10008967_12820</name>
</gene>
<protein>
    <submittedName>
        <fullName evidence="2">BadF/BadG/BcrA/BcrD ATPase family protein</fullName>
    </submittedName>
</protein>
<organism evidence="2 3">
    <name type="scientific">Bacillus carboniphilus</name>
    <dbReference type="NCBI Taxonomy" id="86663"/>
    <lineage>
        <taxon>Bacteria</taxon>
        <taxon>Bacillati</taxon>
        <taxon>Bacillota</taxon>
        <taxon>Bacilli</taxon>
        <taxon>Bacillales</taxon>
        <taxon>Bacillaceae</taxon>
        <taxon>Bacillus</taxon>
    </lineage>
</organism>
<dbReference type="Proteomes" id="UP001500782">
    <property type="component" value="Unassembled WGS sequence"/>
</dbReference>